<dbReference type="GO" id="GO:0004252">
    <property type="term" value="F:serine-type endopeptidase activity"/>
    <property type="evidence" value="ECO:0007669"/>
    <property type="project" value="InterPro"/>
</dbReference>
<keyword evidence="6" id="KW-0812">Transmembrane</keyword>
<dbReference type="PRINTS" id="PR00728">
    <property type="entry name" value="SIGNALPTASE"/>
</dbReference>
<evidence type="ECO:0000256" key="3">
    <source>
        <dbReference type="ARBA" id="ARBA00011035"/>
    </source>
</evidence>
<evidence type="ECO:0000313" key="13">
    <source>
        <dbReference type="WBParaSite" id="PSAMB.scaffold2967size20321.g19785.t1"/>
    </source>
</evidence>
<dbReference type="GO" id="GO:0006465">
    <property type="term" value="P:signal peptide processing"/>
    <property type="evidence" value="ECO:0007669"/>
    <property type="project" value="UniProtKB-UniRule"/>
</dbReference>
<dbReference type="GO" id="GO:0009003">
    <property type="term" value="F:signal peptidase activity"/>
    <property type="evidence" value="ECO:0007669"/>
    <property type="project" value="UniProtKB-EC"/>
</dbReference>
<comment type="catalytic activity">
    <reaction evidence="1 11">
        <text>Cleavage of hydrophobic, N-terminal signal or leader sequences from secreted and periplasmic proteins.</text>
        <dbReference type="EC" id="3.4.21.89"/>
    </reaction>
</comment>
<keyword evidence="8" id="KW-1133">Transmembrane helix</keyword>
<evidence type="ECO:0000256" key="2">
    <source>
        <dbReference type="ARBA" id="ARBA00004648"/>
    </source>
</evidence>
<evidence type="ECO:0000256" key="7">
    <source>
        <dbReference type="ARBA" id="ARBA00022801"/>
    </source>
</evidence>
<sequence length="186" mass="21572">MNVRRFIYRVLKFAMNISTLLMIYKGLMVVTRSEHPIAVVLREGMEPALYNGDLLFLTNYQEDPIRTGEIIVFKLEGKEIPNVSRVIKVHERQNGTSKFLTKGDNNQVDDRGLYPPGQLWLTRKDVVGRAKGYVPYVGMVTILLNDYPKLKYPALVGLYFLIRRLCKYWASFILHFIPLDVDFDLN</sequence>
<evidence type="ECO:0000256" key="4">
    <source>
        <dbReference type="ARBA" id="ARBA00013208"/>
    </source>
</evidence>
<evidence type="ECO:0000256" key="8">
    <source>
        <dbReference type="ARBA" id="ARBA00022989"/>
    </source>
</evidence>
<evidence type="ECO:0000256" key="5">
    <source>
        <dbReference type="ARBA" id="ARBA00019685"/>
    </source>
</evidence>
<keyword evidence="9" id="KW-0472">Membrane</keyword>
<dbReference type="InterPro" id="IPR001733">
    <property type="entry name" value="Peptidase_S26B"/>
</dbReference>
<proteinExistence type="inferred from homology"/>
<evidence type="ECO:0000256" key="11">
    <source>
        <dbReference type="RuleBase" id="RU362047"/>
    </source>
</evidence>
<comment type="function">
    <text evidence="10">Catalytic component of the signal peptidase complex (SPC) which catalyzes the cleavage of N-terminal signal sequences from nascent proteins as they are translocated into the lumen of the endoplasmic reticulum. Specifically cleaves N-terminal signal peptides that contain a hydrophobic alpha-helix (h-region) shorter than 18-20 amino acids.</text>
</comment>
<evidence type="ECO:0000256" key="9">
    <source>
        <dbReference type="ARBA" id="ARBA00023136"/>
    </source>
</evidence>
<dbReference type="PROSITE" id="PS00761">
    <property type="entry name" value="SPASE_I_3"/>
    <property type="match status" value="1"/>
</dbReference>
<evidence type="ECO:0000313" key="12">
    <source>
        <dbReference type="Proteomes" id="UP000887566"/>
    </source>
</evidence>
<dbReference type="PANTHER" id="PTHR10806">
    <property type="entry name" value="SIGNAL PEPTIDASE COMPLEX CATALYTIC SUBUNIT SEC11"/>
    <property type="match status" value="1"/>
</dbReference>
<dbReference type="Proteomes" id="UP000887566">
    <property type="component" value="Unplaced"/>
</dbReference>
<comment type="similarity">
    <text evidence="3 11">Belongs to the peptidase S26B family.</text>
</comment>
<keyword evidence="12" id="KW-1185">Reference proteome</keyword>
<keyword evidence="11" id="KW-0645">Protease</keyword>
<dbReference type="CDD" id="cd06530">
    <property type="entry name" value="S26_SPase_I"/>
    <property type="match status" value="1"/>
</dbReference>
<dbReference type="InterPro" id="IPR019758">
    <property type="entry name" value="Pept_S26A_signal_pept_1_CS"/>
</dbReference>
<reference evidence="13" key="1">
    <citation type="submission" date="2022-11" db="UniProtKB">
        <authorList>
            <consortium name="WormBaseParasite"/>
        </authorList>
    </citation>
    <scope>IDENTIFICATION</scope>
</reference>
<keyword evidence="11" id="KW-0256">Endoplasmic reticulum</keyword>
<dbReference type="InterPro" id="IPR036286">
    <property type="entry name" value="LexA/Signal_pep-like_sf"/>
</dbReference>
<name>A0A914W201_9BILA</name>
<organism evidence="12 13">
    <name type="scientific">Plectus sambesii</name>
    <dbReference type="NCBI Taxonomy" id="2011161"/>
    <lineage>
        <taxon>Eukaryota</taxon>
        <taxon>Metazoa</taxon>
        <taxon>Ecdysozoa</taxon>
        <taxon>Nematoda</taxon>
        <taxon>Chromadorea</taxon>
        <taxon>Plectida</taxon>
        <taxon>Plectina</taxon>
        <taxon>Plectoidea</taxon>
        <taxon>Plectidae</taxon>
        <taxon>Plectus</taxon>
    </lineage>
</organism>
<dbReference type="InterPro" id="IPR019533">
    <property type="entry name" value="Peptidase_S26"/>
</dbReference>
<evidence type="ECO:0000256" key="1">
    <source>
        <dbReference type="ARBA" id="ARBA00000677"/>
    </source>
</evidence>
<protein>
    <recommendedName>
        <fullName evidence="5 11">Signal peptidase complex catalytic subunit SEC11</fullName>
        <ecNumber evidence="4 11">3.4.21.89</ecNumber>
    </recommendedName>
</protein>
<keyword evidence="7 11" id="KW-0378">Hydrolase</keyword>
<accession>A0A914W201</accession>
<dbReference type="EC" id="3.4.21.89" evidence="4 11"/>
<evidence type="ECO:0000256" key="6">
    <source>
        <dbReference type="ARBA" id="ARBA00022692"/>
    </source>
</evidence>
<dbReference type="GO" id="GO:0005787">
    <property type="term" value="C:signal peptidase complex"/>
    <property type="evidence" value="ECO:0007669"/>
    <property type="project" value="TreeGrafter"/>
</dbReference>
<evidence type="ECO:0000256" key="10">
    <source>
        <dbReference type="ARBA" id="ARBA00045533"/>
    </source>
</evidence>
<dbReference type="SUPFAM" id="SSF51306">
    <property type="entry name" value="LexA/Signal peptidase"/>
    <property type="match status" value="1"/>
</dbReference>
<dbReference type="PANTHER" id="PTHR10806:SF6">
    <property type="entry name" value="SIGNAL PEPTIDASE COMPLEX CATALYTIC SUBUNIT SEC11"/>
    <property type="match status" value="1"/>
</dbReference>
<comment type="subunit">
    <text evidence="11">Component of the signal peptidase complex.</text>
</comment>
<comment type="subcellular location">
    <subcellularLocation>
        <location evidence="2">Endoplasmic reticulum membrane</location>
        <topology evidence="2">Single-pass type II membrane protein</topology>
    </subcellularLocation>
</comment>
<dbReference type="AlphaFoldDB" id="A0A914W201"/>
<dbReference type="WBParaSite" id="PSAMB.scaffold2967size20321.g19785.t1">
    <property type="protein sequence ID" value="PSAMB.scaffold2967size20321.g19785.t1"/>
    <property type="gene ID" value="PSAMB.scaffold2967size20321.g19785"/>
</dbReference>
<dbReference type="NCBIfam" id="TIGR02228">
    <property type="entry name" value="sigpep_I_arch"/>
    <property type="match status" value="1"/>
</dbReference>